<reference evidence="1" key="2">
    <citation type="journal article" date="2022" name="New Phytol.">
        <title>Evolutionary transition to the ectomycorrhizal habit in the genomes of a hyperdiverse lineage of mushroom-forming fungi.</title>
        <authorList>
            <person name="Looney B."/>
            <person name="Miyauchi S."/>
            <person name="Morin E."/>
            <person name="Drula E."/>
            <person name="Courty P.E."/>
            <person name="Kohler A."/>
            <person name="Kuo A."/>
            <person name="LaButti K."/>
            <person name="Pangilinan J."/>
            <person name="Lipzen A."/>
            <person name="Riley R."/>
            <person name="Andreopoulos W."/>
            <person name="He G."/>
            <person name="Johnson J."/>
            <person name="Nolan M."/>
            <person name="Tritt A."/>
            <person name="Barry K.W."/>
            <person name="Grigoriev I.V."/>
            <person name="Nagy L.G."/>
            <person name="Hibbett D."/>
            <person name="Henrissat B."/>
            <person name="Matheny P.B."/>
            <person name="Labbe J."/>
            <person name="Martin F.M."/>
        </authorList>
    </citation>
    <scope>NUCLEOTIDE SEQUENCE</scope>
    <source>
        <strain evidence="1">HHB10654</strain>
    </source>
</reference>
<evidence type="ECO:0000313" key="2">
    <source>
        <dbReference type="Proteomes" id="UP000814140"/>
    </source>
</evidence>
<proteinExistence type="predicted"/>
<sequence length="508" mass="56014">MDVSAWSEEHGGDSLNEAIRQSMFDTFMALIEAGQDINSNEYLYSRDGRMPTLPVHVAATHPDPRFLAELLARGADADDDCQIDYPNSDNVFRSAVRAAQWDNFTTVLKTGGVHGSPDPDELWSEWHRMTSRSDAFSREDGEAHIAFILMIFRRPWPVSSDPPLILPKFELEHRRHNVFRFYSLASCSDEQPEDAQLLSNLDWLVSVELPHLTNTLRVDLVLRLIASGADVSYYTAPSPASVWNARAHSLPEKVHPYHDSPWQHLGPTYCMPTTPLHECVRAHNEDMLRALISQAGFNPNIPEFDTGALPPLFLALSLGDARMCHLLVELGADLAYETPFLRLTAIHFAASARSISLIRWLVGETLAICAADVARDLLGRTSLFGHSALHVACMPTVTQMSSPSQRTTLSIHHALPDGTSRPSAEVLQALLEAGAGSWDLRDHQGNTPGHFLAAAVEKGGGDGLVGMIPASAMSIENEFGETVMDILGNSQRRRQSESSIGSMQYHIL</sequence>
<keyword evidence="2" id="KW-1185">Reference proteome</keyword>
<dbReference type="EMBL" id="MU277374">
    <property type="protein sequence ID" value="KAI0054633.1"/>
    <property type="molecule type" value="Genomic_DNA"/>
</dbReference>
<comment type="caution">
    <text evidence="1">The sequence shown here is derived from an EMBL/GenBank/DDBJ whole genome shotgun (WGS) entry which is preliminary data.</text>
</comment>
<protein>
    <submittedName>
        <fullName evidence="1">Ankyrin</fullName>
    </submittedName>
</protein>
<organism evidence="1 2">
    <name type="scientific">Artomyces pyxidatus</name>
    <dbReference type="NCBI Taxonomy" id="48021"/>
    <lineage>
        <taxon>Eukaryota</taxon>
        <taxon>Fungi</taxon>
        <taxon>Dikarya</taxon>
        <taxon>Basidiomycota</taxon>
        <taxon>Agaricomycotina</taxon>
        <taxon>Agaricomycetes</taxon>
        <taxon>Russulales</taxon>
        <taxon>Auriscalpiaceae</taxon>
        <taxon>Artomyces</taxon>
    </lineage>
</organism>
<name>A0ACB8SEG5_9AGAM</name>
<dbReference type="Proteomes" id="UP000814140">
    <property type="component" value="Unassembled WGS sequence"/>
</dbReference>
<accession>A0ACB8SEG5</accession>
<reference evidence="1" key="1">
    <citation type="submission" date="2021-03" db="EMBL/GenBank/DDBJ databases">
        <authorList>
            <consortium name="DOE Joint Genome Institute"/>
            <person name="Ahrendt S."/>
            <person name="Looney B.P."/>
            <person name="Miyauchi S."/>
            <person name="Morin E."/>
            <person name="Drula E."/>
            <person name="Courty P.E."/>
            <person name="Chicoki N."/>
            <person name="Fauchery L."/>
            <person name="Kohler A."/>
            <person name="Kuo A."/>
            <person name="Labutti K."/>
            <person name="Pangilinan J."/>
            <person name="Lipzen A."/>
            <person name="Riley R."/>
            <person name="Andreopoulos W."/>
            <person name="He G."/>
            <person name="Johnson J."/>
            <person name="Barry K.W."/>
            <person name="Grigoriev I.V."/>
            <person name="Nagy L."/>
            <person name="Hibbett D."/>
            <person name="Henrissat B."/>
            <person name="Matheny P.B."/>
            <person name="Labbe J."/>
            <person name="Martin F."/>
        </authorList>
    </citation>
    <scope>NUCLEOTIDE SEQUENCE</scope>
    <source>
        <strain evidence="1">HHB10654</strain>
    </source>
</reference>
<gene>
    <name evidence="1" type="ORF">BV25DRAFT_1833565</name>
</gene>
<evidence type="ECO:0000313" key="1">
    <source>
        <dbReference type="EMBL" id="KAI0054633.1"/>
    </source>
</evidence>